<name>A0ABY7DEW2_MYAAR</name>
<evidence type="ECO:0008006" key="3">
    <source>
        <dbReference type="Google" id="ProtNLM"/>
    </source>
</evidence>
<keyword evidence="2" id="KW-1185">Reference proteome</keyword>
<gene>
    <name evidence="1" type="ORF">MAR_007356</name>
</gene>
<evidence type="ECO:0000313" key="1">
    <source>
        <dbReference type="EMBL" id="WAQ94885.1"/>
    </source>
</evidence>
<accession>A0ABY7DEW2</accession>
<protein>
    <recommendedName>
        <fullName evidence="3">UPAR/Ly6 domain-containing protein</fullName>
    </recommendedName>
</protein>
<dbReference type="Proteomes" id="UP001164746">
    <property type="component" value="Chromosome 1"/>
</dbReference>
<organism evidence="1 2">
    <name type="scientific">Mya arenaria</name>
    <name type="common">Soft-shell clam</name>
    <dbReference type="NCBI Taxonomy" id="6604"/>
    <lineage>
        <taxon>Eukaryota</taxon>
        <taxon>Metazoa</taxon>
        <taxon>Spiralia</taxon>
        <taxon>Lophotrochozoa</taxon>
        <taxon>Mollusca</taxon>
        <taxon>Bivalvia</taxon>
        <taxon>Autobranchia</taxon>
        <taxon>Heteroconchia</taxon>
        <taxon>Euheterodonta</taxon>
        <taxon>Imparidentia</taxon>
        <taxon>Neoheterodontei</taxon>
        <taxon>Myida</taxon>
        <taxon>Myoidea</taxon>
        <taxon>Myidae</taxon>
        <taxon>Mya</taxon>
    </lineage>
</organism>
<evidence type="ECO:0000313" key="2">
    <source>
        <dbReference type="Proteomes" id="UP001164746"/>
    </source>
</evidence>
<dbReference type="EMBL" id="CP111012">
    <property type="protein sequence ID" value="WAQ94885.1"/>
    <property type="molecule type" value="Genomic_DNA"/>
</dbReference>
<proteinExistence type="predicted"/>
<reference evidence="1" key="1">
    <citation type="submission" date="2022-11" db="EMBL/GenBank/DDBJ databases">
        <title>Centuries of genome instability and evolution in soft-shell clam transmissible cancer (bioRxiv).</title>
        <authorList>
            <person name="Hart S.F.M."/>
            <person name="Yonemitsu M.A."/>
            <person name="Giersch R.M."/>
            <person name="Beal B.F."/>
            <person name="Arriagada G."/>
            <person name="Davis B.W."/>
            <person name="Ostrander E.A."/>
            <person name="Goff S.P."/>
            <person name="Metzger M.J."/>
        </authorList>
    </citation>
    <scope>NUCLEOTIDE SEQUENCE</scope>
    <source>
        <strain evidence="1">MELC-2E11</strain>
        <tissue evidence="1">Siphon/mantle</tissue>
    </source>
</reference>
<sequence length="123" mass="14263">MSQHDEYFLDRKLGGLRCWKCIAHDCDLDPEDNFKATKVDCKGGNQQCMKVQYRMFDNVTHYDSVIRTCTDRPCHVTSMDDFFKCVATPKQYMIGGCTLRKCCSDRDFCNGAEAISQEMTWME</sequence>
<feature type="non-terminal residue" evidence="1">
    <location>
        <position position="1"/>
    </location>
</feature>